<reference evidence="3" key="1">
    <citation type="submission" date="2023-05" db="EMBL/GenBank/DDBJ databases">
        <authorList>
            <person name="Huff M."/>
        </authorList>
    </citation>
    <scope>NUCLEOTIDE SEQUENCE</scope>
</reference>
<gene>
    <name evidence="3" type="ORF">FPE_LOCUS20206</name>
</gene>
<dbReference type="Pfam" id="PF05678">
    <property type="entry name" value="VQ"/>
    <property type="match status" value="1"/>
</dbReference>
<name>A0AAD1ZRC8_9LAMI</name>
<evidence type="ECO:0000313" key="4">
    <source>
        <dbReference type="Proteomes" id="UP000834106"/>
    </source>
</evidence>
<feature type="region of interest" description="Disordered" evidence="1">
    <location>
        <begin position="87"/>
        <end position="110"/>
    </location>
</feature>
<dbReference type="InterPro" id="IPR039609">
    <property type="entry name" value="VQ_15/22"/>
</dbReference>
<feature type="compositionally biased region" description="Polar residues" evidence="1">
    <location>
        <begin position="1"/>
        <end position="18"/>
    </location>
</feature>
<organism evidence="3 4">
    <name type="scientific">Fraxinus pennsylvanica</name>
    <dbReference type="NCBI Taxonomy" id="56036"/>
    <lineage>
        <taxon>Eukaryota</taxon>
        <taxon>Viridiplantae</taxon>
        <taxon>Streptophyta</taxon>
        <taxon>Embryophyta</taxon>
        <taxon>Tracheophyta</taxon>
        <taxon>Spermatophyta</taxon>
        <taxon>Magnoliopsida</taxon>
        <taxon>eudicotyledons</taxon>
        <taxon>Gunneridae</taxon>
        <taxon>Pentapetalae</taxon>
        <taxon>asterids</taxon>
        <taxon>lamiids</taxon>
        <taxon>Lamiales</taxon>
        <taxon>Oleaceae</taxon>
        <taxon>Oleeae</taxon>
        <taxon>Fraxinus</taxon>
    </lineage>
</organism>
<dbReference type="PANTHER" id="PTHR33179:SF30">
    <property type="entry name" value="VQ DOMAIN-CONTAINING PROTEIN"/>
    <property type="match status" value="1"/>
</dbReference>
<protein>
    <recommendedName>
        <fullName evidence="2">VQ domain-containing protein</fullName>
    </recommendedName>
</protein>
<feature type="compositionally biased region" description="Basic and acidic residues" evidence="1">
    <location>
        <begin position="130"/>
        <end position="147"/>
    </location>
</feature>
<accession>A0AAD1ZRC8</accession>
<feature type="compositionally biased region" description="Basic residues" evidence="1">
    <location>
        <begin position="31"/>
        <end position="40"/>
    </location>
</feature>
<evidence type="ECO:0000313" key="3">
    <source>
        <dbReference type="EMBL" id="CAI9772776.1"/>
    </source>
</evidence>
<proteinExistence type="predicted"/>
<feature type="domain" description="VQ" evidence="2">
    <location>
        <begin position="43"/>
        <end position="66"/>
    </location>
</feature>
<sequence length="147" mass="16801">MQRSCDTLSTKDSYSSPNIDVVPKSGSINKPIRKRSKASKKTPTTLLKADTTNFRALVQQFTGCRSARAYKGPINLNFAVPTQHNDFNETSTVSPRGHNYNTQKTHEQHQNYQQKLEVEKFHEDQEDLIPEDHSSAGTRINDDFREY</sequence>
<dbReference type="InterPro" id="IPR008889">
    <property type="entry name" value="VQ"/>
</dbReference>
<dbReference type="PANTHER" id="PTHR33179">
    <property type="entry name" value="VQ MOTIF-CONTAINING PROTEIN"/>
    <property type="match status" value="1"/>
</dbReference>
<feature type="region of interest" description="Disordered" evidence="1">
    <location>
        <begin position="1"/>
        <end position="44"/>
    </location>
</feature>
<dbReference type="Proteomes" id="UP000834106">
    <property type="component" value="Chromosome 12"/>
</dbReference>
<feature type="region of interest" description="Disordered" evidence="1">
    <location>
        <begin position="124"/>
        <end position="147"/>
    </location>
</feature>
<keyword evidence="4" id="KW-1185">Reference proteome</keyword>
<dbReference type="AlphaFoldDB" id="A0AAD1ZRC8"/>
<evidence type="ECO:0000256" key="1">
    <source>
        <dbReference type="SAM" id="MobiDB-lite"/>
    </source>
</evidence>
<evidence type="ECO:0000259" key="2">
    <source>
        <dbReference type="Pfam" id="PF05678"/>
    </source>
</evidence>
<feature type="compositionally biased region" description="Polar residues" evidence="1">
    <location>
        <begin position="87"/>
        <end position="103"/>
    </location>
</feature>
<dbReference type="EMBL" id="OU503047">
    <property type="protein sequence ID" value="CAI9772776.1"/>
    <property type="molecule type" value="Genomic_DNA"/>
</dbReference>